<dbReference type="EMBL" id="BDGG01000011">
    <property type="protein sequence ID" value="GAV04794.1"/>
    <property type="molecule type" value="Genomic_DNA"/>
</dbReference>
<dbReference type="AlphaFoldDB" id="A0A1D1W0F9"/>
<dbReference type="InterPro" id="IPR050577">
    <property type="entry name" value="MAPR/NEUFC/NENF-like"/>
</dbReference>
<proteinExistence type="inferred from homology"/>
<dbReference type="SUPFAM" id="SSF55856">
    <property type="entry name" value="Cytochrome b5-like heme/steroid binding domain"/>
    <property type="match status" value="1"/>
</dbReference>
<evidence type="ECO:0000313" key="6">
    <source>
        <dbReference type="Proteomes" id="UP000186922"/>
    </source>
</evidence>
<protein>
    <recommendedName>
        <fullName evidence="4">Cytochrome b5 heme-binding domain-containing protein</fullName>
    </recommendedName>
</protein>
<keyword evidence="3" id="KW-0812">Transmembrane</keyword>
<keyword evidence="3" id="KW-0472">Membrane</keyword>
<keyword evidence="3" id="KW-1133">Transmembrane helix</keyword>
<evidence type="ECO:0000256" key="1">
    <source>
        <dbReference type="ARBA" id="ARBA00038357"/>
    </source>
</evidence>
<feature type="transmembrane region" description="Helical" evidence="3">
    <location>
        <begin position="59"/>
        <end position="77"/>
    </location>
</feature>
<comment type="caution">
    <text evidence="5">The sequence shown here is derived from an EMBL/GenBank/DDBJ whole genome shotgun (WGS) entry which is preliminary data.</text>
</comment>
<evidence type="ECO:0000256" key="3">
    <source>
        <dbReference type="SAM" id="Phobius"/>
    </source>
</evidence>
<keyword evidence="6" id="KW-1185">Reference proteome</keyword>
<dbReference type="Gene3D" id="3.10.120.10">
    <property type="entry name" value="Cytochrome b5-like heme/steroid binding domain"/>
    <property type="match status" value="1"/>
</dbReference>
<dbReference type="InterPro" id="IPR001199">
    <property type="entry name" value="Cyt_B5-like_heme/steroid-bd"/>
</dbReference>
<reference evidence="5 6" key="1">
    <citation type="journal article" date="2016" name="Nat. Commun.">
        <title>Extremotolerant tardigrade genome and improved radiotolerance of human cultured cells by tardigrade-unique protein.</title>
        <authorList>
            <person name="Hashimoto T."/>
            <person name="Horikawa D.D."/>
            <person name="Saito Y."/>
            <person name="Kuwahara H."/>
            <person name="Kozuka-Hata H."/>
            <person name="Shin-I T."/>
            <person name="Minakuchi Y."/>
            <person name="Ohishi K."/>
            <person name="Motoyama A."/>
            <person name="Aizu T."/>
            <person name="Enomoto A."/>
            <person name="Kondo K."/>
            <person name="Tanaka S."/>
            <person name="Hara Y."/>
            <person name="Koshikawa S."/>
            <person name="Sagara H."/>
            <person name="Miura T."/>
            <person name="Yokobori S."/>
            <person name="Miyagawa K."/>
            <person name="Suzuki Y."/>
            <person name="Kubo T."/>
            <person name="Oyama M."/>
            <person name="Kohara Y."/>
            <person name="Fujiyama A."/>
            <person name="Arakawa K."/>
            <person name="Katayama T."/>
            <person name="Toyoda A."/>
            <person name="Kunieda T."/>
        </authorList>
    </citation>
    <scope>NUCLEOTIDE SEQUENCE [LARGE SCALE GENOMIC DNA]</scope>
    <source>
        <strain evidence="5 6">YOKOZUNA-1</strain>
    </source>
</reference>
<dbReference type="GO" id="GO:0016020">
    <property type="term" value="C:membrane"/>
    <property type="evidence" value="ECO:0007669"/>
    <property type="project" value="TreeGrafter"/>
</dbReference>
<evidence type="ECO:0000313" key="5">
    <source>
        <dbReference type="EMBL" id="GAV04794.1"/>
    </source>
</evidence>
<sequence>MSDNARRRRVDVGERETPVEGNFPDESGDHFADEATPDSFVLRDTPSSHPEGNRHNPNTVRLILLACALLGSAFFFLDPSSSLFSLPATLHNSKGPAHPSEVHHKGKTDVNGVILYTKEELAKYDGSDPNLPVLLAFMGKVYDVSKGRRHYGPGGSYQFFAGKDATRGFLTGDFKNDLTDDLEGIADSQYGDIENWADTYSKSSMYKQVGLLCGAFYQCMGDKAPAMPTSKLHHAEAKIAQAKEQAAKDSAVFAEFPQCNSEWSQDKGGHVWCSEKSGGIERGWTGLPRLFLTQKNGQKSTRCACVHPDKLNDPRVDLYPGCAASAVSCRMQQT</sequence>
<name>A0A1D1W0F9_RAMVA</name>
<gene>
    <name evidence="5" type="primary">RvY_15019-1</name>
    <name evidence="5" type="synonym">RvY_15019.1</name>
    <name evidence="5" type="ORF">RvY_15019</name>
</gene>
<dbReference type="InterPro" id="IPR036400">
    <property type="entry name" value="Cyt_B5-like_heme/steroid_sf"/>
</dbReference>
<accession>A0A1D1W0F9</accession>
<feature type="region of interest" description="Disordered" evidence="2">
    <location>
        <begin position="1"/>
        <end position="34"/>
    </location>
</feature>
<dbReference type="STRING" id="947166.A0A1D1W0F9"/>
<dbReference type="OrthoDB" id="10257697at2759"/>
<evidence type="ECO:0000259" key="4">
    <source>
        <dbReference type="SMART" id="SM01117"/>
    </source>
</evidence>
<dbReference type="SMART" id="SM01117">
    <property type="entry name" value="Cyt-b5"/>
    <property type="match status" value="1"/>
</dbReference>
<organism evidence="5 6">
    <name type="scientific">Ramazzottius varieornatus</name>
    <name type="common">Water bear</name>
    <name type="synonym">Tardigrade</name>
    <dbReference type="NCBI Taxonomy" id="947166"/>
    <lineage>
        <taxon>Eukaryota</taxon>
        <taxon>Metazoa</taxon>
        <taxon>Ecdysozoa</taxon>
        <taxon>Tardigrada</taxon>
        <taxon>Eutardigrada</taxon>
        <taxon>Parachela</taxon>
        <taxon>Hypsibioidea</taxon>
        <taxon>Ramazzottiidae</taxon>
        <taxon>Ramazzottius</taxon>
    </lineage>
</organism>
<dbReference type="Pfam" id="PF00173">
    <property type="entry name" value="Cyt-b5"/>
    <property type="match status" value="1"/>
</dbReference>
<comment type="similarity">
    <text evidence="1">Belongs to the cytochrome b5 family. MAPR subfamily.</text>
</comment>
<evidence type="ECO:0000256" key="2">
    <source>
        <dbReference type="SAM" id="MobiDB-lite"/>
    </source>
</evidence>
<dbReference type="PANTHER" id="PTHR10281:SF4">
    <property type="entry name" value="NEUFERRICIN"/>
    <property type="match status" value="1"/>
</dbReference>
<dbReference type="GO" id="GO:0012505">
    <property type="term" value="C:endomembrane system"/>
    <property type="evidence" value="ECO:0007669"/>
    <property type="project" value="TreeGrafter"/>
</dbReference>
<dbReference type="PANTHER" id="PTHR10281">
    <property type="entry name" value="MEMBRANE-ASSOCIATED PROGESTERONE RECEPTOR COMPONENT-RELATED"/>
    <property type="match status" value="1"/>
</dbReference>
<dbReference type="Proteomes" id="UP000186922">
    <property type="component" value="Unassembled WGS sequence"/>
</dbReference>
<feature type="domain" description="Cytochrome b5 heme-binding" evidence="4">
    <location>
        <begin position="116"/>
        <end position="213"/>
    </location>
</feature>